<accession>A0AAD7G1X4</accession>
<keyword evidence="2" id="KW-0812">Transmembrane</keyword>
<dbReference type="Pfam" id="PF20152">
    <property type="entry name" value="DUF6534"/>
    <property type="match status" value="1"/>
</dbReference>
<keyword evidence="5" id="KW-1185">Reference proteome</keyword>
<reference evidence="4" key="1">
    <citation type="submission" date="2023-03" db="EMBL/GenBank/DDBJ databases">
        <title>Massive genome expansion in bonnet fungi (Mycena s.s.) driven by repeated elements and novel gene families across ecological guilds.</title>
        <authorList>
            <consortium name="Lawrence Berkeley National Laboratory"/>
            <person name="Harder C.B."/>
            <person name="Miyauchi S."/>
            <person name="Viragh M."/>
            <person name="Kuo A."/>
            <person name="Thoen E."/>
            <person name="Andreopoulos B."/>
            <person name="Lu D."/>
            <person name="Skrede I."/>
            <person name="Drula E."/>
            <person name="Henrissat B."/>
            <person name="Morin E."/>
            <person name="Kohler A."/>
            <person name="Barry K."/>
            <person name="LaButti K."/>
            <person name="Morin E."/>
            <person name="Salamov A."/>
            <person name="Lipzen A."/>
            <person name="Mereny Z."/>
            <person name="Hegedus B."/>
            <person name="Baldrian P."/>
            <person name="Stursova M."/>
            <person name="Weitz H."/>
            <person name="Taylor A."/>
            <person name="Grigoriev I.V."/>
            <person name="Nagy L.G."/>
            <person name="Martin F."/>
            <person name="Kauserud H."/>
        </authorList>
    </citation>
    <scope>NUCLEOTIDE SEQUENCE</scope>
    <source>
        <strain evidence="4">9284</strain>
    </source>
</reference>
<evidence type="ECO:0000313" key="5">
    <source>
        <dbReference type="Proteomes" id="UP001221142"/>
    </source>
</evidence>
<evidence type="ECO:0000259" key="3">
    <source>
        <dbReference type="Pfam" id="PF20152"/>
    </source>
</evidence>
<dbReference type="InterPro" id="IPR045339">
    <property type="entry name" value="DUF6534"/>
</dbReference>
<feature type="domain" description="DUF6534" evidence="3">
    <location>
        <begin position="154"/>
        <end position="243"/>
    </location>
</feature>
<feature type="transmembrane region" description="Helical" evidence="2">
    <location>
        <begin position="147"/>
        <end position="168"/>
    </location>
</feature>
<dbReference type="AlphaFoldDB" id="A0AAD7G1X4"/>
<sequence length="305" mass="34165">MFIGTVLNWWLFGILIVQTGIFFIAFPNDSRLKIFVCTIFVFELIQTLSNFRDTVRIFGFQWGDLDVLDEVGWAWFSTPTMGSIISAVGQLFYAGRLYSLTGKEVYIPALIALLSFAQLSAGIWTGVKICMAGKFSLLQSDNVVPTVTWLAATSVCDLLIVCATMFYLFDARRDPDLFRKTNELLTRLIVITAEAGVPSAIFAIVDLILFVKFKQTNYHLAFCIELSKITSNCILLILNWRAHIGKRSAPADAHLNSTVRLDTVQGIVFANNSRSSRTTTSLPGFPRPELRHEERDSRVSTADQI</sequence>
<evidence type="ECO:0000256" key="2">
    <source>
        <dbReference type="SAM" id="Phobius"/>
    </source>
</evidence>
<gene>
    <name evidence="4" type="ORF">FB45DRAFT_3977</name>
</gene>
<keyword evidence="2" id="KW-1133">Transmembrane helix</keyword>
<proteinExistence type="predicted"/>
<name>A0AAD7G1X4_9AGAR</name>
<protein>
    <recommendedName>
        <fullName evidence="3">DUF6534 domain-containing protein</fullName>
    </recommendedName>
</protein>
<evidence type="ECO:0000313" key="4">
    <source>
        <dbReference type="EMBL" id="KAJ7649814.1"/>
    </source>
</evidence>
<dbReference type="PANTHER" id="PTHR40465:SF1">
    <property type="entry name" value="DUF6534 DOMAIN-CONTAINING PROTEIN"/>
    <property type="match status" value="1"/>
</dbReference>
<feature type="transmembrane region" description="Helical" evidence="2">
    <location>
        <begin position="6"/>
        <end position="25"/>
    </location>
</feature>
<feature type="transmembrane region" description="Helical" evidence="2">
    <location>
        <begin position="188"/>
        <end position="211"/>
    </location>
</feature>
<dbReference type="Proteomes" id="UP001221142">
    <property type="component" value="Unassembled WGS sequence"/>
</dbReference>
<comment type="caution">
    <text evidence="4">The sequence shown here is derived from an EMBL/GenBank/DDBJ whole genome shotgun (WGS) entry which is preliminary data.</text>
</comment>
<evidence type="ECO:0000256" key="1">
    <source>
        <dbReference type="SAM" id="MobiDB-lite"/>
    </source>
</evidence>
<organism evidence="4 5">
    <name type="scientific">Roridomyces roridus</name>
    <dbReference type="NCBI Taxonomy" id="1738132"/>
    <lineage>
        <taxon>Eukaryota</taxon>
        <taxon>Fungi</taxon>
        <taxon>Dikarya</taxon>
        <taxon>Basidiomycota</taxon>
        <taxon>Agaricomycotina</taxon>
        <taxon>Agaricomycetes</taxon>
        <taxon>Agaricomycetidae</taxon>
        <taxon>Agaricales</taxon>
        <taxon>Marasmiineae</taxon>
        <taxon>Mycenaceae</taxon>
        <taxon>Roridomyces</taxon>
    </lineage>
</organism>
<feature type="transmembrane region" description="Helical" evidence="2">
    <location>
        <begin position="105"/>
        <end position="127"/>
    </location>
</feature>
<keyword evidence="2" id="KW-0472">Membrane</keyword>
<dbReference type="PANTHER" id="PTHR40465">
    <property type="entry name" value="CHROMOSOME 1, WHOLE GENOME SHOTGUN SEQUENCE"/>
    <property type="match status" value="1"/>
</dbReference>
<feature type="region of interest" description="Disordered" evidence="1">
    <location>
        <begin position="275"/>
        <end position="305"/>
    </location>
</feature>
<feature type="compositionally biased region" description="Basic and acidic residues" evidence="1">
    <location>
        <begin position="288"/>
        <end position="298"/>
    </location>
</feature>
<dbReference type="EMBL" id="JARKIF010000001">
    <property type="protein sequence ID" value="KAJ7649814.1"/>
    <property type="molecule type" value="Genomic_DNA"/>
</dbReference>
<feature type="transmembrane region" description="Helical" evidence="2">
    <location>
        <begin position="71"/>
        <end position="93"/>
    </location>
</feature>